<dbReference type="Proteomes" id="UP000542813">
    <property type="component" value="Unassembled WGS sequence"/>
</dbReference>
<evidence type="ECO:0000313" key="3">
    <source>
        <dbReference type="Proteomes" id="UP000542813"/>
    </source>
</evidence>
<name>A0A7W9GLU5_9ACTN</name>
<evidence type="ECO:0000256" key="1">
    <source>
        <dbReference type="SAM" id="Coils"/>
    </source>
</evidence>
<comment type="caution">
    <text evidence="2">The sequence shown here is derived from an EMBL/GenBank/DDBJ whole genome shotgun (WGS) entry which is preliminary data.</text>
</comment>
<accession>A0A7W9GLU5</accession>
<keyword evidence="3" id="KW-1185">Reference proteome</keyword>
<dbReference type="RefSeq" id="WP_184819420.1">
    <property type="nucleotide sequence ID" value="NZ_JACHMM010000001.1"/>
</dbReference>
<dbReference type="Gene3D" id="3.40.50.300">
    <property type="entry name" value="P-loop containing nucleotide triphosphate hydrolases"/>
    <property type="match status" value="1"/>
</dbReference>
<dbReference type="Pfam" id="PF13555">
    <property type="entry name" value="AAA_29"/>
    <property type="match status" value="1"/>
</dbReference>
<reference evidence="2 3" key="1">
    <citation type="submission" date="2020-08" db="EMBL/GenBank/DDBJ databases">
        <title>Sequencing the genomes of 1000 actinobacteria strains.</title>
        <authorList>
            <person name="Klenk H.-P."/>
        </authorList>
    </citation>
    <scope>NUCLEOTIDE SEQUENCE [LARGE SCALE GENOMIC DNA]</scope>
    <source>
        <strain evidence="2 3">DSM 102122</strain>
    </source>
</reference>
<sequence>MPGLFSAVELQGSAARRTGFRLTRLEVYNWGTFHRRAWRLDLDGDNALLTGDIGSGKSTIVDAITTLLLPANRISYNKAAGAEVRERSLRSYVLGYYKAERSETTGTSRPVGLRGPGSFSVVLGVFGNEGYDIAVSLAQVFWTKEGNSGQPERFYVAADRQLSITEDFADFGSDLIALRRRLRGSGARVHDHFPEYGRDFRRRLGIESEQAMELFHQTVSMKSVGDLNDFVRSHMLEPFDAKTWIEKLVGHFDDLTKAHDAVVKARSQRDELEPLLADCAAYDELVAEIAALTAERDALPFFCADRKASLLQLRIGELDREIATKQREQAVRETALAELDARKRALELERAGRGGDRLADIERQIGENEKLRDERQKRWDRFNDLLRQAELPLLEQADQFQDRLSQIAVLSESADTADAEVQNRLVEVATDQKEFGREAKDLNTELVSLRERRTNIPARSLELRSWMCGELGVAEAALPFAGELIQVRREWSQWEGAAERLLRGFGLSLLVPDEHYRAASSWINGRHLGARLVYYRVPRTPAPMPADDLSDRALFHRLEIADSDFYPWIERQLAHRAGVECVDSMDEFHRARRAITLAGQIKEAGRHEKDDRRRLDDRSQYVLGWSNEEKIDTLLDRASKVQRRMGELAGERQRLEAALARASERRGVLARLDELRDYTQLDWAEVVTKIATLAAEQQRIESSSSALERLANEIEGIKRAIGEAGTARDALLAAVARLEDRRGRDRKALEQARVVLADSGYVAAVTMFDRLAARIGAEALTDADVIDRLEANTTSEVTSTIGVRTAKQNTVGNRAVQKMTAFRRRYPLETGEFDDSIESAGEYRELHQRLVHDDLPRFEKQFKTYLNTNTIRDVAGFQAQLNKQVDLIRERIDIINQSLVSIDYNPGRYIRLEQHPTPNTDVRDFRAELRACTESTAAEDDTDQYSEQKFLQVKSIIERFRGREGHTDQDTAWAKRVTDVRNWFVFSASERWREDDTEHETYTDSGGKSGGQKEKLAYTILAASLAYQFKLELDAARSKSFRFVVIDEAFGRGSDESTRYALKLFGQLGLQLLIVTPLQKIHVIEPFVKAVGYVDNTQEGDYSRLQCMTIEEYRERRAAHLLAQEAART</sequence>
<evidence type="ECO:0000313" key="2">
    <source>
        <dbReference type="EMBL" id="MBB5786150.1"/>
    </source>
</evidence>
<dbReference type="EMBL" id="JACHMM010000001">
    <property type="protein sequence ID" value="MBB5786150.1"/>
    <property type="molecule type" value="Genomic_DNA"/>
</dbReference>
<dbReference type="Pfam" id="PF13558">
    <property type="entry name" value="SbcC_Walker_B"/>
    <property type="match status" value="1"/>
</dbReference>
<dbReference type="SUPFAM" id="SSF52540">
    <property type="entry name" value="P-loop containing nucleoside triphosphate hydrolases"/>
    <property type="match status" value="1"/>
</dbReference>
<feature type="coiled-coil region" evidence="1">
    <location>
        <begin position="638"/>
        <end position="665"/>
    </location>
</feature>
<feature type="coiled-coil region" evidence="1">
    <location>
        <begin position="693"/>
        <end position="720"/>
    </location>
</feature>
<protein>
    <submittedName>
        <fullName evidence="2">Uncharacterized protein YPO0396</fullName>
    </submittedName>
</protein>
<proteinExistence type="predicted"/>
<organism evidence="2 3">
    <name type="scientific">Jiangella mangrovi</name>
    <dbReference type="NCBI Taxonomy" id="1524084"/>
    <lineage>
        <taxon>Bacteria</taxon>
        <taxon>Bacillati</taxon>
        <taxon>Actinomycetota</taxon>
        <taxon>Actinomycetes</taxon>
        <taxon>Jiangellales</taxon>
        <taxon>Jiangellaceae</taxon>
        <taxon>Jiangella</taxon>
    </lineage>
</organism>
<gene>
    <name evidence="2" type="ORF">HD601_000725</name>
</gene>
<dbReference type="InterPro" id="IPR027417">
    <property type="entry name" value="P-loop_NTPase"/>
</dbReference>
<dbReference type="AlphaFoldDB" id="A0A7W9GLU5"/>
<keyword evidence="1" id="KW-0175">Coiled coil</keyword>